<name>A0ABW6KFS2_9BACI</name>
<dbReference type="Pfam" id="PF13646">
    <property type="entry name" value="HEAT_2"/>
    <property type="match status" value="1"/>
</dbReference>
<sequence length="345" mass="40588">MVNEIQVLLAATGFIIILLFIILTYLVIRKTIENRQEKKIGQYKQKYNSLLFSSVYEGQLTRQITVDSLLKIKAVEDLIKSYSDVLEGESEKSNLTKLAELYLGDYYKKSLRSRRWSIRMNALYHIEDFRMENLEQEVVEMGKNKRITKDELVIILRILSIFQYKGLHKLINQNASQLSEFEYRSFLMKLNVDEFDQFVLSFYKSSEDLQVAILEVIRMKNELNYVPFVESVFHNSTGELRLRALKTLAGIGYVKEYQKYIPLCKAEKWQERMLAAKLFGTLKEQDTVSCLIDLLHDRIWWVRSQAAQSLMLYPNGREILQHVLTTTEDSFARDMAWEWINKGEI</sequence>
<evidence type="ECO:0000313" key="2">
    <source>
        <dbReference type="EMBL" id="MFE8703120.1"/>
    </source>
</evidence>
<protein>
    <submittedName>
        <fullName evidence="2">HEAT repeat domain-containing protein</fullName>
    </submittedName>
</protein>
<keyword evidence="1" id="KW-0812">Transmembrane</keyword>
<keyword evidence="3" id="KW-1185">Reference proteome</keyword>
<dbReference type="InterPro" id="IPR011989">
    <property type="entry name" value="ARM-like"/>
</dbReference>
<reference evidence="2 3" key="1">
    <citation type="submission" date="2024-08" db="EMBL/GenBank/DDBJ databases">
        <title>Two novel Cytobacillus novel species.</title>
        <authorList>
            <person name="Liu G."/>
        </authorList>
    </citation>
    <scope>NUCLEOTIDE SEQUENCE [LARGE SCALE GENOMIC DNA]</scope>
    <source>
        <strain evidence="2 3">FJAT-54145</strain>
    </source>
</reference>
<proteinExistence type="predicted"/>
<dbReference type="Proteomes" id="UP001601059">
    <property type="component" value="Unassembled WGS sequence"/>
</dbReference>
<comment type="caution">
    <text evidence="2">The sequence shown here is derived from an EMBL/GenBank/DDBJ whole genome shotgun (WGS) entry which is preliminary data.</text>
</comment>
<dbReference type="InterPro" id="IPR016024">
    <property type="entry name" value="ARM-type_fold"/>
</dbReference>
<dbReference type="SUPFAM" id="SSF48371">
    <property type="entry name" value="ARM repeat"/>
    <property type="match status" value="1"/>
</dbReference>
<accession>A0ABW6KFS2</accession>
<feature type="transmembrane region" description="Helical" evidence="1">
    <location>
        <begin position="6"/>
        <end position="28"/>
    </location>
</feature>
<keyword evidence="1" id="KW-1133">Transmembrane helix</keyword>
<dbReference type="Gene3D" id="1.25.10.10">
    <property type="entry name" value="Leucine-rich Repeat Variant"/>
    <property type="match status" value="1"/>
</dbReference>
<evidence type="ECO:0000313" key="3">
    <source>
        <dbReference type="Proteomes" id="UP001601059"/>
    </source>
</evidence>
<dbReference type="RefSeq" id="WP_389363381.1">
    <property type="nucleotide sequence ID" value="NZ_JBIACK010000013.1"/>
</dbReference>
<gene>
    <name evidence="2" type="ORF">ACFYKX_21295</name>
</gene>
<keyword evidence="1" id="KW-0472">Membrane</keyword>
<evidence type="ECO:0000256" key="1">
    <source>
        <dbReference type="SAM" id="Phobius"/>
    </source>
</evidence>
<dbReference type="EMBL" id="JBIACK010000013">
    <property type="protein sequence ID" value="MFE8703120.1"/>
    <property type="molecule type" value="Genomic_DNA"/>
</dbReference>
<organism evidence="2 3">
    <name type="scientific">Cytobacillus spartinae</name>
    <dbReference type="NCBI Taxonomy" id="3299023"/>
    <lineage>
        <taxon>Bacteria</taxon>
        <taxon>Bacillati</taxon>
        <taxon>Bacillota</taxon>
        <taxon>Bacilli</taxon>
        <taxon>Bacillales</taxon>
        <taxon>Bacillaceae</taxon>
        <taxon>Cytobacillus</taxon>
    </lineage>
</organism>